<proteinExistence type="predicted"/>
<dbReference type="Proteomes" id="UP000253941">
    <property type="component" value="Unassembled WGS sequence"/>
</dbReference>
<name>A0A369TES3_9PROT</name>
<dbReference type="InterPro" id="IPR054209">
    <property type="entry name" value="DUF6916"/>
</dbReference>
<gene>
    <name evidence="2" type="ORF">DRB17_04695</name>
</gene>
<comment type="caution">
    <text evidence="2">The sequence shown here is derived from an EMBL/GenBank/DDBJ whole genome shotgun (WGS) entry which is preliminary data.</text>
</comment>
<accession>A0A369TES3</accession>
<evidence type="ECO:0000313" key="3">
    <source>
        <dbReference type="Proteomes" id="UP000253941"/>
    </source>
</evidence>
<feature type="domain" description="DUF6916" evidence="1">
    <location>
        <begin position="10"/>
        <end position="95"/>
    </location>
</feature>
<dbReference type="RefSeq" id="WP_114581024.1">
    <property type="nucleotide sequence ID" value="NZ_QPMH01000003.1"/>
</dbReference>
<evidence type="ECO:0000259" key="1">
    <source>
        <dbReference type="Pfam" id="PF21880"/>
    </source>
</evidence>
<keyword evidence="3" id="KW-1185">Reference proteome</keyword>
<evidence type="ECO:0000313" key="2">
    <source>
        <dbReference type="EMBL" id="RDD63074.1"/>
    </source>
</evidence>
<protein>
    <recommendedName>
        <fullName evidence="1">DUF6916 domain-containing protein</fullName>
    </recommendedName>
</protein>
<sequence length="113" mass="12761">MQPIPAMIELKKEHFQPLVGRLLRVESQMGHIDLRLVKITAYPHFTLPNAMRETFSLLLCDDHARVIPSLGYTLHHPQFGALNGVLVTPVMPPPEYIQPGQIGGPTFYEICFN</sequence>
<reference evidence="2 3" key="1">
    <citation type="submission" date="2018-07" db="EMBL/GenBank/DDBJ databases">
        <title>Venubactetium sediminum gen. nov., sp. nov., isolated from a marine solar saltern.</title>
        <authorList>
            <person name="Wang S."/>
        </authorList>
    </citation>
    <scope>NUCLEOTIDE SEQUENCE [LARGE SCALE GENOMIC DNA]</scope>
    <source>
        <strain evidence="2 3">WD2A32</strain>
    </source>
</reference>
<organism evidence="2 3">
    <name type="scientific">Ferruginivarius sediminum</name>
    <dbReference type="NCBI Taxonomy" id="2661937"/>
    <lineage>
        <taxon>Bacteria</taxon>
        <taxon>Pseudomonadati</taxon>
        <taxon>Pseudomonadota</taxon>
        <taxon>Alphaproteobacteria</taxon>
        <taxon>Rhodospirillales</taxon>
        <taxon>Rhodospirillaceae</taxon>
        <taxon>Ferruginivarius</taxon>
    </lineage>
</organism>
<dbReference type="AlphaFoldDB" id="A0A369TES3"/>
<dbReference type="Pfam" id="PF21880">
    <property type="entry name" value="DUF6916"/>
    <property type="match status" value="1"/>
</dbReference>
<dbReference type="EMBL" id="QPMH01000003">
    <property type="protein sequence ID" value="RDD63074.1"/>
    <property type="molecule type" value="Genomic_DNA"/>
</dbReference>